<sequence length="306" mass="34445">MNIPILTALKPTTLLPPKVCKMMKTKIITFVALIVILVSCSKSKDGSTPVENKEWQFMHTVNIHPSKNGIGLDFYQYKGEQVRILQFEFDDYTTLFFLDSLTIKPDDPRFPISSFEGYITTDNQFFDKKANKVFFPGSTKWTKGDAPHFSTSVDFETRFTAMSAADKNAANYDACLYSFENPATASVAQKTYLFFNFKNNKTSYYVPGNTQFNKKTGTIAELFPNGNTVDWTKIDAACTNTEVGYTGGDDIYFFDFEAKKVYLSARISKTNGNAKMTQVEKALDFSEVFNKSPGSTGSKEPFDFSK</sequence>
<keyword evidence="2" id="KW-1185">Reference proteome</keyword>
<dbReference type="EMBL" id="SGXA01000001">
    <property type="protein sequence ID" value="RZS76064.1"/>
    <property type="molecule type" value="Genomic_DNA"/>
</dbReference>
<name>A0A4Q7N4V7_9BACT</name>
<comment type="caution">
    <text evidence="1">The sequence shown here is derived from an EMBL/GenBank/DDBJ whole genome shotgun (WGS) entry which is preliminary data.</text>
</comment>
<reference evidence="1 2" key="1">
    <citation type="submission" date="2019-02" db="EMBL/GenBank/DDBJ databases">
        <title>Genomic Encyclopedia of Type Strains, Phase IV (KMG-IV): sequencing the most valuable type-strain genomes for metagenomic binning, comparative biology and taxonomic classification.</title>
        <authorList>
            <person name="Goeker M."/>
        </authorList>
    </citation>
    <scope>NUCLEOTIDE SEQUENCE [LARGE SCALE GENOMIC DNA]</scope>
    <source>
        <strain evidence="1 2">DSM 18116</strain>
    </source>
</reference>
<evidence type="ECO:0000313" key="2">
    <source>
        <dbReference type="Proteomes" id="UP000293874"/>
    </source>
</evidence>
<dbReference type="AlphaFoldDB" id="A0A4Q7N4V7"/>
<accession>A0A4Q7N4V7</accession>
<evidence type="ECO:0000313" key="1">
    <source>
        <dbReference type="EMBL" id="RZS76064.1"/>
    </source>
</evidence>
<dbReference type="Proteomes" id="UP000293874">
    <property type="component" value="Unassembled WGS sequence"/>
</dbReference>
<protein>
    <submittedName>
        <fullName evidence="1">Uncharacterized protein</fullName>
    </submittedName>
</protein>
<gene>
    <name evidence="1" type="ORF">EV199_1941</name>
</gene>
<proteinExistence type="predicted"/>
<organism evidence="1 2">
    <name type="scientific">Pseudobacter ginsenosidimutans</name>
    <dbReference type="NCBI Taxonomy" id="661488"/>
    <lineage>
        <taxon>Bacteria</taxon>
        <taxon>Pseudomonadati</taxon>
        <taxon>Bacteroidota</taxon>
        <taxon>Chitinophagia</taxon>
        <taxon>Chitinophagales</taxon>
        <taxon>Chitinophagaceae</taxon>
        <taxon>Pseudobacter</taxon>
    </lineage>
</organism>